<evidence type="ECO:0000256" key="1">
    <source>
        <dbReference type="ARBA" id="ARBA00004141"/>
    </source>
</evidence>
<feature type="transmembrane region" description="Helical" evidence="7">
    <location>
        <begin position="70"/>
        <end position="88"/>
    </location>
</feature>
<dbReference type="Gene3D" id="3.90.550.10">
    <property type="entry name" value="Spore Coat Polysaccharide Biosynthesis Protein SpsA, Chain A"/>
    <property type="match status" value="1"/>
</dbReference>
<feature type="domain" description="PilZ" evidence="9">
    <location>
        <begin position="600"/>
        <end position="698"/>
    </location>
</feature>
<protein>
    <submittedName>
        <fullName evidence="10">Glycosyltransferase</fullName>
    </submittedName>
</protein>
<feature type="transmembrane region" description="Helical" evidence="7">
    <location>
        <begin position="120"/>
        <end position="147"/>
    </location>
</feature>
<accession>A0A7D6IMS8</accession>
<dbReference type="Gene3D" id="2.40.10.220">
    <property type="entry name" value="predicted glycosyltransferase like domains"/>
    <property type="match status" value="1"/>
</dbReference>
<dbReference type="AlphaFoldDB" id="A0A7D6IMS8"/>
<comment type="subcellular location">
    <subcellularLocation>
        <location evidence="1">Membrane</location>
        <topology evidence="1">Multi-pass membrane protein</topology>
    </subcellularLocation>
</comment>
<feature type="transmembrane region" description="Helical" evidence="7">
    <location>
        <begin position="536"/>
        <end position="556"/>
    </location>
</feature>
<feature type="transmembrane region" description="Helical" evidence="7">
    <location>
        <begin position="95"/>
        <end position="114"/>
    </location>
</feature>
<evidence type="ECO:0000256" key="7">
    <source>
        <dbReference type="SAM" id="Phobius"/>
    </source>
</evidence>
<feature type="transmembrane region" description="Helical" evidence="7">
    <location>
        <begin position="20"/>
        <end position="39"/>
    </location>
</feature>
<evidence type="ECO:0000259" key="8">
    <source>
        <dbReference type="Pfam" id="PF00535"/>
    </source>
</evidence>
<dbReference type="SUPFAM" id="SSF141371">
    <property type="entry name" value="PilZ domain-like"/>
    <property type="match status" value="1"/>
</dbReference>
<feature type="transmembrane region" description="Helical" evidence="7">
    <location>
        <begin position="462"/>
        <end position="480"/>
    </location>
</feature>
<keyword evidence="5 7" id="KW-1133">Transmembrane helix</keyword>
<dbReference type="Pfam" id="PF07238">
    <property type="entry name" value="PilZ"/>
    <property type="match status" value="1"/>
</dbReference>
<evidence type="ECO:0000313" key="10">
    <source>
        <dbReference type="EMBL" id="QLL29349.1"/>
    </source>
</evidence>
<name>A0A7D6IMS8_9CYAN</name>
<dbReference type="RefSeq" id="WP_181494788.1">
    <property type="nucleotide sequence ID" value="NZ_CP032152.1"/>
</dbReference>
<dbReference type="InterPro" id="IPR001173">
    <property type="entry name" value="Glyco_trans_2-like"/>
</dbReference>
<dbReference type="GO" id="GO:0035438">
    <property type="term" value="F:cyclic-di-GMP binding"/>
    <property type="evidence" value="ECO:0007669"/>
    <property type="project" value="InterPro"/>
</dbReference>
<sequence length="736" mass="84940">MTHEPPKPASPPQLVSPWVWGFFVFSLLFLFGVLLAMVWRPTLFPVDLVNPDQLRPLPDLLQMPADDLSAWWPVVLAGMVAIALNFIPSTNVTRLVIRFIVILFGCRYLVWRGWVTLNDAHWLSFAASVGFYGLEVLYFFTYLLYFYQTAWLTTAWRSRQADYYQQAVLSGEYCPSVDIFIPTYNEPPYILRRTIVACQAINYRNKSIYVLDDGRRPEIADLCQHLGVNYLTRPTNEHRKAGNLNHALKHTSGELIAVFDADFIPFQNFLTRTVGFFQDEQVSMVQTPQHFFNPDYHSQNLGIEFMMPGDMEYFFGFIQPGRDFGNAIICCGTSYVVRRRDLEAVGGYYTRCVVEDFQTGTRMQIAGYRLVYLNEILSMGESPRNFQDHLEQRLRWLQGNMQIYFCGDDLPIWSKLSWFQRSCHISLLLHNINPFTRTCFLIGPFLSLMTGISLTVATFSEYLFYALPYTLLTIATFSWATEGRYFSVWGEVYEVSFAFPGMMQLIKILRNPFGKIGSIVTNKGTLSNRKRLNLRYTWPLVAFVMAVGVGIFIRYGGYWLHIWPPMEYERAGLEVMLAWTLYNAFIALIAILSSIDQPTRRQSDRFPVCTVCRFQLGDQTYWGYTRDVSETGAALLLTAGRFIAAQGETVGTLTFLEQDFSVTAAVVRTRTEEERCCVYLRFLEVSDEAQRHLVQLLYGGLTWWHKPKAPNGIDAFWPMLIRLFDFRSLFSLYSNN</sequence>
<evidence type="ECO:0000256" key="5">
    <source>
        <dbReference type="ARBA" id="ARBA00022989"/>
    </source>
</evidence>
<dbReference type="Proteomes" id="UP000261812">
    <property type="component" value="Chromosome"/>
</dbReference>
<evidence type="ECO:0000256" key="2">
    <source>
        <dbReference type="ARBA" id="ARBA00022676"/>
    </source>
</evidence>
<evidence type="ECO:0000313" key="11">
    <source>
        <dbReference type="Proteomes" id="UP000261812"/>
    </source>
</evidence>
<keyword evidence="4 7" id="KW-0812">Transmembrane</keyword>
<evidence type="ECO:0000259" key="9">
    <source>
        <dbReference type="Pfam" id="PF07238"/>
    </source>
</evidence>
<dbReference type="SUPFAM" id="SSF53448">
    <property type="entry name" value="Nucleotide-diphospho-sugar transferases"/>
    <property type="match status" value="1"/>
</dbReference>
<dbReference type="InterPro" id="IPR050321">
    <property type="entry name" value="Glycosyltr_2/OpgH_subfam"/>
</dbReference>
<dbReference type="PANTHER" id="PTHR43867:SF2">
    <property type="entry name" value="CELLULOSE SYNTHASE CATALYTIC SUBUNIT A [UDP-FORMING]"/>
    <property type="match status" value="1"/>
</dbReference>
<dbReference type="EMBL" id="CP032152">
    <property type="protein sequence ID" value="QLL29349.1"/>
    <property type="molecule type" value="Genomic_DNA"/>
</dbReference>
<dbReference type="GO" id="GO:0005886">
    <property type="term" value="C:plasma membrane"/>
    <property type="evidence" value="ECO:0007669"/>
    <property type="project" value="TreeGrafter"/>
</dbReference>
<keyword evidence="3 10" id="KW-0808">Transferase</keyword>
<proteinExistence type="predicted"/>
<dbReference type="PANTHER" id="PTHR43867">
    <property type="entry name" value="CELLULOSE SYNTHASE CATALYTIC SUBUNIT A [UDP-FORMING]"/>
    <property type="match status" value="1"/>
</dbReference>
<gene>
    <name evidence="10" type="ORF">D3A95_09515</name>
</gene>
<dbReference type="InterPro" id="IPR029044">
    <property type="entry name" value="Nucleotide-diphossugar_trans"/>
</dbReference>
<reference evidence="11" key="1">
    <citation type="submission" date="2018-09" db="EMBL/GenBank/DDBJ databases">
        <title>Complete genome sequence of thermophilic cyanobacteria strain Thermosynechococcus elongatus PKUAC-SCTE542.</title>
        <authorList>
            <person name="Liang Y."/>
            <person name="Tang J."/>
            <person name="Daroch M."/>
        </authorList>
    </citation>
    <scope>NUCLEOTIDE SEQUENCE [LARGE SCALE GENOMIC DNA]</scope>
    <source>
        <strain evidence="11">E542</strain>
    </source>
</reference>
<dbReference type="Pfam" id="PF00535">
    <property type="entry name" value="Glycos_transf_2"/>
    <property type="match status" value="1"/>
</dbReference>
<keyword evidence="2" id="KW-0328">Glycosyltransferase</keyword>
<evidence type="ECO:0000256" key="4">
    <source>
        <dbReference type="ARBA" id="ARBA00022692"/>
    </source>
</evidence>
<evidence type="ECO:0000256" key="6">
    <source>
        <dbReference type="ARBA" id="ARBA00023136"/>
    </source>
</evidence>
<feature type="domain" description="Glycosyltransferase 2-like" evidence="8">
    <location>
        <begin position="179"/>
        <end position="345"/>
    </location>
</feature>
<feature type="transmembrane region" description="Helical" evidence="7">
    <location>
        <begin position="576"/>
        <end position="595"/>
    </location>
</feature>
<dbReference type="CDD" id="cd06421">
    <property type="entry name" value="CESA_CelA_like"/>
    <property type="match status" value="1"/>
</dbReference>
<dbReference type="KEGG" id="tsq:D3A95_09515"/>
<keyword evidence="11" id="KW-1185">Reference proteome</keyword>
<organism evidence="10 11">
    <name type="scientific">Thermosynechococcus sichuanensis E542</name>
    <dbReference type="NCBI Taxonomy" id="2016101"/>
    <lineage>
        <taxon>Bacteria</taxon>
        <taxon>Bacillati</taxon>
        <taxon>Cyanobacteriota</taxon>
        <taxon>Cyanophyceae</taxon>
        <taxon>Acaryochloridales</taxon>
        <taxon>Thermosynechococcaceae</taxon>
        <taxon>Thermosynechococcus</taxon>
        <taxon>Thermosynechococcus sichuanensis</taxon>
    </lineage>
</organism>
<dbReference type="InterPro" id="IPR009875">
    <property type="entry name" value="PilZ_domain"/>
</dbReference>
<keyword evidence="6 7" id="KW-0472">Membrane</keyword>
<dbReference type="GO" id="GO:0016758">
    <property type="term" value="F:hexosyltransferase activity"/>
    <property type="evidence" value="ECO:0007669"/>
    <property type="project" value="TreeGrafter"/>
</dbReference>
<evidence type="ECO:0000256" key="3">
    <source>
        <dbReference type="ARBA" id="ARBA00022679"/>
    </source>
</evidence>
<feature type="transmembrane region" description="Helical" evidence="7">
    <location>
        <begin position="438"/>
        <end position="456"/>
    </location>
</feature>